<reference evidence="1" key="1">
    <citation type="submission" date="2023-02" db="EMBL/GenBank/DDBJ databases">
        <title>Mating type loci evolution in Malassezia.</title>
        <authorList>
            <person name="Coelho M.A."/>
        </authorList>
    </citation>
    <scope>NUCLEOTIDE SEQUENCE</scope>
    <source>
        <strain evidence="1">CBS 14136</strain>
    </source>
</reference>
<proteinExistence type="predicted"/>
<dbReference type="Proteomes" id="UP001214628">
    <property type="component" value="Chromosome 4"/>
</dbReference>
<evidence type="ECO:0000313" key="2">
    <source>
        <dbReference type="Proteomes" id="UP001214628"/>
    </source>
</evidence>
<name>A0AAF0FCG8_9BASI</name>
<protein>
    <submittedName>
        <fullName evidence="1">Uncharacterized protein</fullName>
    </submittedName>
</protein>
<dbReference type="AlphaFoldDB" id="A0AAF0FCG8"/>
<organism evidence="1 2">
    <name type="scientific">Malassezia psittaci</name>
    <dbReference type="NCBI Taxonomy" id="1821823"/>
    <lineage>
        <taxon>Eukaryota</taxon>
        <taxon>Fungi</taxon>
        <taxon>Dikarya</taxon>
        <taxon>Basidiomycota</taxon>
        <taxon>Ustilaginomycotina</taxon>
        <taxon>Malasseziomycetes</taxon>
        <taxon>Malasseziales</taxon>
        <taxon>Malasseziaceae</taxon>
        <taxon>Malassezia</taxon>
    </lineage>
</organism>
<gene>
    <name evidence="1" type="ORF">MPSI1_002910</name>
</gene>
<dbReference type="EMBL" id="CP118378">
    <property type="protein sequence ID" value="WFD44244.1"/>
    <property type="molecule type" value="Genomic_DNA"/>
</dbReference>
<keyword evidence="2" id="KW-1185">Reference proteome</keyword>
<evidence type="ECO:0000313" key="1">
    <source>
        <dbReference type="EMBL" id="WFD44244.1"/>
    </source>
</evidence>
<accession>A0AAF0FCG8</accession>
<sequence length="380" mass="43253">MKQRVRKRDVNGIKQDQADSWKALPSLPFEVIIYVFQHSLDRDQLLAARLLALNSKIYRALQPMVYTRVELATSAALTNFCELIKYRPEVARMVRALWIGPCTSRSDLLSILSAPLPGDSGYIEELREEVYMQTRFVLRSCRRLQDVALSGSLVSSNVVHSYGTACQPISLTSVNPHSFVSGFDAPIFRKVTSLVICDINLSITEADAINRLPMLQYLHYTSPKDYGEIQRDIWILRKVLGLEIKQMDPVSLLTPSVNEKPARLQSFTYRSVEQKSARVLNALIQNDTERDCQLHFQLHSEPLVPAFIEQWDALRDLVFNAQEEYSRAALDDDVGTWIDSGMALEQLRMEWRTRSTTYTTNSLHSALACMTIQPKLPEAL</sequence>